<evidence type="ECO:0000313" key="3">
    <source>
        <dbReference type="Proteomes" id="UP001148018"/>
    </source>
</evidence>
<dbReference type="AlphaFoldDB" id="A0A9Q0I480"/>
<keyword evidence="3" id="KW-1185">Reference proteome</keyword>
<evidence type="ECO:0000256" key="1">
    <source>
        <dbReference type="SAM" id="MobiDB-lite"/>
    </source>
</evidence>
<reference evidence="2" key="1">
    <citation type="submission" date="2022-07" db="EMBL/GenBank/DDBJ databases">
        <title>Chromosome-level genome of Muraenolepis orangiensis.</title>
        <authorList>
            <person name="Kim J."/>
        </authorList>
    </citation>
    <scope>NUCLEOTIDE SEQUENCE</scope>
    <source>
        <strain evidence="2">KU_S4_2022</strain>
        <tissue evidence="2">Muscle</tissue>
    </source>
</reference>
<dbReference type="Proteomes" id="UP001148018">
    <property type="component" value="Unassembled WGS sequence"/>
</dbReference>
<organism evidence="2 3">
    <name type="scientific">Muraenolepis orangiensis</name>
    <name type="common">Patagonian moray cod</name>
    <dbReference type="NCBI Taxonomy" id="630683"/>
    <lineage>
        <taxon>Eukaryota</taxon>
        <taxon>Metazoa</taxon>
        <taxon>Chordata</taxon>
        <taxon>Craniata</taxon>
        <taxon>Vertebrata</taxon>
        <taxon>Euteleostomi</taxon>
        <taxon>Actinopterygii</taxon>
        <taxon>Neopterygii</taxon>
        <taxon>Teleostei</taxon>
        <taxon>Neoteleostei</taxon>
        <taxon>Acanthomorphata</taxon>
        <taxon>Zeiogadaria</taxon>
        <taxon>Gadariae</taxon>
        <taxon>Gadiformes</taxon>
        <taxon>Muraenolepidoidei</taxon>
        <taxon>Muraenolepididae</taxon>
        <taxon>Muraenolepis</taxon>
    </lineage>
</organism>
<feature type="region of interest" description="Disordered" evidence="1">
    <location>
        <begin position="1"/>
        <end position="28"/>
    </location>
</feature>
<sequence>MVSTSAQRRSFKEQNRPRSVTTSCHLYPNPGAPSVMEVTLSVMEVTLSEMEVTLSEMEVTLSETELSLSVMELTLSETEVTLSVMEVTTGPEPGDVEMFPSF</sequence>
<evidence type="ECO:0000313" key="2">
    <source>
        <dbReference type="EMBL" id="KAJ3586257.1"/>
    </source>
</evidence>
<protein>
    <submittedName>
        <fullName evidence="2">Uncharacterized protein</fullName>
    </submittedName>
</protein>
<gene>
    <name evidence="2" type="ORF">NHX12_012657</name>
</gene>
<comment type="caution">
    <text evidence="2">The sequence shown here is derived from an EMBL/GenBank/DDBJ whole genome shotgun (WGS) entry which is preliminary data.</text>
</comment>
<dbReference type="EMBL" id="JANIIK010000117">
    <property type="protein sequence ID" value="KAJ3586257.1"/>
    <property type="molecule type" value="Genomic_DNA"/>
</dbReference>
<proteinExistence type="predicted"/>
<accession>A0A9Q0I480</accession>
<name>A0A9Q0I480_9TELE</name>